<dbReference type="Gene3D" id="3.80.10.10">
    <property type="entry name" value="Ribonuclease Inhibitor"/>
    <property type="match status" value="1"/>
</dbReference>
<dbReference type="Proteomes" id="UP001589610">
    <property type="component" value="Unassembled WGS sequence"/>
</dbReference>
<keyword evidence="2" id="KW-1185">Reference proteome</keyword>
<reference evidence="1 2" key="1">
    <citation type="submission" date="2024-09" db="EMBL/GenBank/DDBJ databases">
        <authorList>
            <person name="Sun Q."/>
            <person name="Mori K."/>
        </authorList>
    </citation>
    <scope>NUCLEOTIDE SEQUENCE [LARGE SCALE GENOMIC DNA]</scope>
    <source>
        <strain evidence="1 2">JCM 3028</strain>
    </source>
</reference>
<name>A0ABV5T4W9_9ACTN</name>
<protein>
    <submittedName>
        <fullName evidence="1">Uncharacterized protein</fullName>
    </submittedName>
</protein>
<sequence length="246" mass="26006">MDGSHVEPRDLDGLLAWLRSGRPVTRRTDFAVGTAMPGGRLDLCKQALGPRGAELVAEALPHRGPTRHLLMGTDGLGDAGAGTGAEAATASGAETLYLGCNGITVTGACRIADRLMASPGIVRGLWLKRNPLGPEGGRLVGEAVASGLSTVDLVQTRLDAGGLAWSRPPWWPGSRCSIWGGFGRPGFSVPRTTISVRRARRPSPGRWPPSRTGWPIWTSFIRESAAGVRSICSTGLCERRPRPGSR</sequence>
<dbReference type="SUPFAM" id="SSF52047">
    <property type="entry name" value="RNI-like"/>
    <property type="match status" value="1"/>
</dbReference>
<dbReference type="EMBL" id="JBHMBS010000001">
    <property type="protein sequence ID" value="MFB9673916.1"/>
    <property type="molecule type" value="Genomic_DNA"/>
</dbReference>
<dbReference type="InterPro" id="IPR032675">
    <property type="entry name" value="LRR_dom_sf"/>
</dbReference>
<gene>
    <name evidence="1" type="ORF">ACFFRH_00340</name>
</gene>
<proteinExistence type="predicted"/>
<accession>A0ABV5T4W9</accession>
<dbReference type="RefSeq" id="WP_344748336.1">
    <property type="nucleotide sequence ID" value="NZ_BAAAWW010000155.1"/>
</dbReference>
<evidence type="ECO:0000313" key="1">
    <source>
        <dbReference type="EMBL" id="MFB9673916.1"/>
    </source>
</evidence>
<comment type="caution">
    <text evidence="1">The sequence shown here is derived from an EMBL/GenBank/DDBJ whole genome shotgun (WGS) entry which is preliminary data.</text>
</comment>
<organism evidence="1 2">
    <name type="scientific">Streptosporangium vulgare</name>
    <dbReference type="NCBI Taxonomy" id="46190"/>
    <lineage>
        <taxon>Bacteria</taxon>
        <taxon>Bacillati</taxon>
        <taxon>Actinomycetota</taxon>
        <taxon>Actinomycetes</taxon>
        <taxon>Streptosporangiales</taxon>
        <taxon>Streptosporangiaceae</taxon>
        <taxon>Streptosporangium</taxon>
    </lineage>
</organism>
<evidence type="ECO:0000313" key="2">
    <source>
        <dbReference type="Proteomes" id="UP001589610"/>
    </source>
</evidence>